<organism evidence="2 3">
    <name type="scientific">Lentzea guizhouensis</name>
    <dbReference type="NCBI Taxonomy" id="1586287"/>
    <lineage>
        <taxon>Bacteria</taxon>
        <taxon>Bacillati</taxon>
        <taxon>Actinomycetota</taxon>
        <taxon>Actinomycetes</taxon>
        <taxon>Pseudonocardiales</taxon>
        <taxon>Pseudonocardiaceae</taxon>
        <taxon>Lentzea</taxon>
    </lineage>
</organism>
<feature type="transmembrane region" description="Helical" evidence="1">
    <location>
        <begin position="226"/>
        <end position="246"/>
    </location>
</feature>
<dbReference type="OrthoDB" id="4501073at2"/>
<evidence type="ECO:0000313" key="3">
    <source>
        <dbReference type="Proteomes" id="UP000093053"/>
    </source>
</evidence>
<dbReference type="EMBL" id="CP016793">
    <property type="protein sequence ID" value="ANZ36111.1"/>
    <property type="molecule type" value="Genomic_DNA"/>
</dbReference>
<evidence type="ECO:0000313" key="2">
    <source>
        <dbReference type="EMBL" id="ANZ36111.1"/>
    </source>
</evidence>
<accession>A0A1B2HEH6</accession>
<gene>
    <name evidence="2" type="ORF">BBK82_08565</name>
</gene>
<dbReference type="Proteomes" id="UP000093053">
    <property type="component" value="Chromosome"/>
</dbReference>
<keyword evidence="1" id="KW-1133">Transmembrane helix</keyword>
<protein>
    <submittedName>
        <fullName evidence="2">Uncharacterized protein</fullName>
    </submittedName>
</protein>
<feature type="transmembrane region" description="Helical" evidence="1">
    <location>
        <begin position="252"/>
        <end position="275"/>
    </location>
</feature>
<evidence type="ECO:0000256" key="1">
    <source>
        <dbReference type="SAM" id="Phobius"/>
    </source>
</evidence>
<dbReference type="RefSeq" id="WP_065914517.1">
    <property type="nucleotide sequence ID" value="NZ_CP016793.1"/>
</dbReference>
<proteinExistence type="predicted"/>
<keyword evidence="1" id="KW-0472">Membrane</keyword>
<reference evidence="2 3" key="1">
    <citation type="submission" date="2016-07" db="EMBL/GenBank/DDBJ databases">
        <title>Complete genome sequence of the Lentzea guizhouensis DHS C013.</title>
        <authorList>
            <person name="Cao C."/>
        </authorList>
    </citation>
    <scope>NUCLEOTIDE SEQUENCE [LARGE SCALE GENOMIC DNA]</scope>
    <source>
        <strain evidence="2 3">DHS C013</strain>
    </source>
</reference>
<feature type="transmembrane region" description="Helical" evidence="1">
    <location>
        <begin position="408"/>
        <end position="425"/>
    </location>
</feature>
<keyword evidence="1" id="KW-0812">Transmembrane</keyword>
<dbReference type="AlphaFoldDB" id="A0A1B2HEH6"/>
<dbReference type="STRING" id="1586287.BBK82_08565"/>
<name>A0A1B2HEH6_9PSEU</name>
<feature type="transmembrane region" description="Helical" evidence="1">
    <location>
        <begin position="384"/>
        <end position="402"/>
    </location>
</feature>
<keyword evidence="3" id="KW-1185">Reference proteome</keyword>
<sequence length="650" mass="73305">MTAEGSVRVDNQNQASGDAQVGQQIGVQFQESVLIGTMIYQCSWDDPPEWKHEVAARLLEGGSPRKAEVVFRDLVNGGHITTERAYFYVLSILSERSFIEITAALTDEIHNVQKLCSSLPADRWTAALEVVLALLGHAHATFDGDTVQQELSSYRALDGERQLEIDRHLDLILSGAAQERISAQRKRTVADERMARGRLDRAWKFFEADPRPPSTYRLVPFRSNALAWRYVLLGFAVTALALPSVVGGGVSAPAGLGLALWVAGAWVVFHCTLILETHFLDAAVTKDEFAVLYEEDVEEPTKKPVNLVDHRFRLHSKAVDWLDYTAGYREHLKRRLRAQYTDKNMRHGEVTWLVDWHVERIDAKFVLGESYDRVLPPAGLRSAFVLRALGVLLGAVGLFLLLRDGHLQALFLAAAYLGVVGAARLRSRPRVQMLLDGRADALYEEELAAFENWRQTLADRPSDAEIARWLALDKLHLKHEALRQTDLNERDLVTHVVLTERVDFARRSRVTNGPPRYERYNVQIFLLTRYGMRSVRSLLEFKNGGIRHGKREMFPYDAVASASIDEKDGPGSRVFELTLVNGTKIAEVKENRRNAVDVEQDSAEDPDLPASRDAGFDSALRVLEAVASEGRDWIVRDEERKRRWASNWSP</sequence>
<dbReference type="KEGG" id="led:BBK82_08565"/>